<protein>
    <recommendedName>
        <fullName evidence="2">Putative Se/S carrier protein-like domain-containing protein</fullName>
    </recommendedName>
</protein>
<evidence type="ECO:0000313" key="4">
    <source>
        <dbReference type="Proteomes" id="UP000005096"/>
    </source>
</evidence>
<feature type="region of interest" description="Disordered" evidence="1">
    <location>
        <begin position="1"/>
        <end position="20"/>
    </location>
</feature>
<dbReference type="EMBL" id="CM001022">
    <property type="protein sequence ID" value="EFQ22776.1"/>
    <property type="molecule type" value="Genomic_DNA"/>
</dbReference>
<dbReference type="Proteomes" id="UP000005096">
    <property type="component" value="Chromosome"/>
</dbReference>
<accession>E3CYP5</accession>
<dbReference type="OrthoDB" id="362866at2"/>
<gene>
    <name evidence="3" type="ORF">Apau_0341</name>
</gene>
<dbReference type="eggNOG" id="ENOG5030JEP">
    <property type="taxonomic scope" value="Bacteria"/>
</dbReference>
<name>E3CYP5_9BACT</name>
<organism evidence="3 4">
    <name type="scientific">Aminomonas paucivorans DSM 12260</name>
    <dbReference type="NCBI Taxonomy" id="584708"/>
    <lineage>
        <taxon>Bacteria</taxon>
        <taxon>Thermotogati</taxon>
        <taxon>Synergistota</taxon>
        <taxon>Synergistia</taxon>
        <taxon>Synergistales</taxon>
        <taxon>Synergistaceae</taxon>
        <taxon>Aminomonas</taxon>
    </lineage>
</organism>
<proteinExistence type="predicted"/>
<reference evidence="3 4" key="1">
    <citation type="journal article" date="2010" name="Stand. Genomic Sci.">
        <title>Non-contiguous finished genome sequence of Aminomonas paucivorans type strain (GLU-3).</title>
        <authorList>
            <person name="Pitluck S."/>
            <person name="Yasawong M."/>
            <person name="Held B."/>
            <person name="Lapidus A."/>
            <person name="Nolan M."/>
            <person name="Copeland A."/>
            <person name="Lucas S."/>
            <person name="Del Rio T.G."/>
            <person name="Tice H."/>
            <person name="Cheng J.F."/>
            <person name="Chertkov O."/>
            <person name="Goodwin L."/>
            <person name="Tapia R."/>
            <person name="Han C."/>
            <person name="Liolios K."/>
            <person name="Ivanova N."/>
            <person name="Mavromatis K."/>
            <person name="Ovchinnikova G."/>
            <person name="Pati A."/>
            <person name="Chen A."/>
            <person name="Palaniappan K."/>
            <person name="Land M."/>
            <person name="Hauser L."/>
            <person name="Chang Y.J."/>
            <person name="Jeffries C.D."/>
            <person name="Pukall R."/>
            <person name="Spring S."/>
            <person name="Rohde M."/>
            <person name="Sikorski J."/>
            <person name="Goker M."/>
            <person name="Woyke T."/>
            <person name="Bristow J."/>
            <person name="Eisen J.A."/>
            <person name="Markowitz V."/>
            <person name="Hugenholtz P."/>
            <person name="Kyrpides N.C."/>
            <person name="Klenk H.P."/>
        </authorList>
    </citation>
    <scope>NUCLEOTIDE SEQUENCE [LARGE SCALE GENOMIC DNA]</scope>
    <source>
        <strain evidence="3 4">DSM 12260</strain>
    </source>
</reference>
<sequence length="108" mass="11402">MERFGPPPSGQSTGGSGPPWSYALFRTATDGFRLHRSLRVQGLPHALCPTPRHLAASCGLALRFASDLEGEVQRFADALSVPVDLVCEGRPLREGPCGGLGASGDERT</sequence>
<dbReference type="STRING" id="584708.Apau_0341"/>
<dbReference type="Pfam" id="PF11823">
    <property type="entry name" value="Se_S_carrier"/>
    <property type="match status" value="1"/>
</dbReference>
<evidence type="ECO:0000256" key="1">
    <source>
        <dbReference type="SAM" id="MobiDB-lite"/>
    </source>
</evidence>
<dbReference type="PaxDb" id="584708-Apau_0341"/>
<keyword evidence="4" id="KW-1185">Reference proteome</keyword>
<dbReference type="HOGENOM" id="CLU_2191443_0_0_0"/>
<evidence type="ECO:0000313" key="3">
    <source>
        <dbReference type="EMBL" id="EFQ22776.1"/>
    </source>
</evidence>
<evidence type="ECO:0000259" key="2">
    <source>
        <dbReference type="Pfam" id="PF11823"/>
    </source>
</evidence>
<feature type="domain" description="Putative Se/S carrier protein-like" evidence="2">
    <location>
        <begin position="22"/>
        <end position="83"/>
    </location>
</feature>
<dbReference type="RefSeq" id="WP_006299923.1">
    <property type="nucleotide sequence ID" value="NZ_CM001022.1"/>
</dbReference>
<dbReference type="AlphaFoldDB" id="E3CYP5"/>
<dbReference type="InterPro" id="IPR021778">
    <property type="entry name" value="Se/S_carrier-like"/>
</dbReference>